<protein>
    <submittedName>
        <fullName evidence="3">Major sperm protein</fullName>
    </submittedName>
</protein>
<dbReference type="OrthoDB" id="10263316at2759"/>
<name>A0A0R3WVR0_HYDTA</name>
<evidence type="ECO:0000313" key="3">
    <source>
        <dbReference type="WBParaSite" id="TTAC_0000485001-mRNA-1"/>
    </source>
</evidence>
<dbReference type="InterPro" id="IPR032707">
    <property type="entry name" value="MYCBPAP"/>
</dbReference>
<dbReference type="Proteomes" id="UP000274429">
    <property type="component" value="Unassembled WGS sequence"/>
</dbReference>
<accession>A0A0R3WVR0</accession>
<organism evidence="3">
    <name type="scientific">Hydatigena taeniaeformis</name>
    <name type="common">Feline tapeworm</name>
    <name type="synonym">Taenia taeniaeformis</name>
    <dbReference type="NCBI Taxonomy" id="6205"/>
    <lineage>
        <taxon>Eukaryota</taxon>
        <taxon>Metazoa</taxon>
        <taxon>Spiralia</taxon>
        <taxon>Lophotrochozoa</taxon>
        <taxon>Platyhelminthes</taxon>
        <taxon>Cestoda</taxon>
        <taxon>Eucestoda</taxon>
        <taxon>Cyclophyllidea</taxon>
        <taxon>Taeniidae</taxon>
        <taxon>Hydatigera</taxon>
    </lineage>
</organism>
<dbReference type="PANTHER" id="PTHR48421">
    <property type="entry name" value="MYCBP-ASSOCIATED PROTEIN"/>
    <property type="match status" value="1"/>
</dbReference>
<sequence>MVEVVKFGREASEVDDTIAQSSVTSCELNDQEVEEEFGGPSLLFNGVLIPRLVRDKPNTYRIDTDPQFMLCFRSTNANPRHRKVVLKNNGTEDLIYQWKKVERTFFTEILPPRDSPFFFFSNNGGIARGESKTLHISFQSGYEGVFSETWKFTTNPPLCC</sequence>
<reference evidence="3" key="1">
    <citation type="submission" date="2017-02" db="UniProtKB">
        <authorList>
            <consortium name="WormBaseParasite"/>
        </authorList>
    </citation>
    <scope>IDENTIFICATION</scope>
</reference>
<proteinExistence type="predicted"/>
<dbReference type="WBParaSite" id="TTAC_0000485001-mRNA-1">
    <property type="protein sequence ID" value="TTAC_0000485001-mRNA-1"/>
    <property type="gene ID" value="TTAC_0000485001"/>
</dbReference>
<keyword evidence="2" id="KW-1185">Reference proteome</keyword>
<dbReference type="EMBL" id="UYWX01005454">
    <property type="protein sequence ID" value="VDM25744.1"/>
    <property type="molecule type" value="Genomic_DNA"/>
</dbReference>
<dbReference type="InterPro" id="IPR013783">
    <property type="entry name" value="Ig-like_fold"/>
</dbReference>
<dbReference type="Gene3D" id="2.60.40.10">
    <property type="entry name" value="Immunoglobulins"/>
    <property type="match status" value="1"/>
</dbReference>
<evidence type="ECO:0000313" key="1">
    <source>
        <dbReference type="EMBL" id="VDM25744.1"/>
    </source>
</evidence>
<reference evidence="1 2" key="2">
    <citation type="submission" date="2018-11" db="EMBL/GenBank/DDBJ databases">
        <authorList>
            <consortium name="Pathogen Informatics"/>
        </authorList>
    </citation>
    <scope>NUCLEOTIDE SEQUENCE [LARGE SCALE GENOMIC DNA]</scope>
</reference>
<dbReference type="STRING" id="6205.A0A0R3WVR0"/>
<dbReference type="Pfam" id="PF14646">
    <property type="entry name" value="MYCBPAP"/>
    <property type="match status" value="1"/>
</dbReference>
<dbReference type="PANTHER" id="PTHR48421:SF1">
    <property type="entry name" value="MYCBP-ASSOCIATED PROTEIN"/>
    <property type="match status" value="1"/>
</dbReference>
<dbReference type="AlphaFoldDB" id="A0A0R3WVR0"/>
<evidence type="ECO:0000313" key="2">
    <source>
        <dbReference type="Proteomes" id="UP000274429"/>
    </source>
</evidence>
<gene>
    <name evidence="1" type="ORF">TTAC_LOCUS4836</name>
</gene>